<feature type="transmembrane region" description="Helical" evidence="1">
    <location>
        <begin position="20"/>
        <end position="40"/>
    </location>
</feature>
<proteinExistence type="predicted"/>
<sequence length="113" mass="11661">MDEGPESPLAAAERAMRRPATAGLLALLILVNVVIWAWFVQHQDDQLEQLRSEVSQASAQVPTPTSDPALCWLIGASARAAGRGAALAGQLSASGVLDTCSEAAIRGVNGDGP</sequence>
<keyword evidence="1" id="KW-0472">Membrane</keyword>
<dbReference type="RefSeq" id="WP_344060311.1">
    <property type="nucleotide sequence ID" value="NZ_BAAAPU010000007.1"/>
</dbReference>
<keyword evidence="1" id="KW-1133">Transmembrane helix</keyword>
<dbReference type="Proteomes" id="UP001500013">
    <property type="component" value="Unassembled WGS sequence"/>
</dbReference>
<dbReference type="EMBL" id="BAAAPU010000007">
    <property type="protein sequence ID" value="GAA1976722.1"/>
    <property type="molecule type" value="Genomic_DNA"/>
</dbReference>
<reference evidence="2 3" key="1">
    <citation type="journal article" date="2019" name="Int. J. Syst. Evol. Microbiol.">
        <title>The Global Catalogue of Microorganisms (GCM) 10K type strain sequencing project: providing services to taxonomists for standard genome sequencing and annotation.</title>
        <authorList>
            <consortium name="The Broad Institute Genomics Platform"/>
            <consortium name="The Broad Institute Genome Sequencing Center for Infectious Disease"/>
            <person name="Wu L."/>
            <person name="Ma J."/>
        </authorList>
    </citation>
    <scope>NUCLEOTIDE SEQUENCE [LARGE SCALE GENOMIC DNA]</scope>
    <source>
        <strain evidence="2 3">JCM 15628</strain>
    </source>
</reference>
<organism evidence="2 3">
    <name type="scientific">Terrabacter lapilli</name>
    <dbReference type="NCBI Taxonomy" id="436231"/>
    <lineage>
        <taxon>Bacteria</taxon>
        <taxon>Bacillati</taxon>
        <taxon>Actinomycetota</taxon>
        <taxon>Actinomycetes</taxon>
        <taxon>Micrococcales</taxon>
        <taxon>Intrasporangiaceae</taxon>
        <taxon>Terrabacter</taxon>
    </lineage>
</organism>
<comment type="caution">
    <text evidence="2">The sequence shown here is derived from an EMBL/GenBank/DDBJ whole genome shotgun (WGS) entry which is preliminary data.</text>
</comment>
<evidence type="ECO:0000256" key="1">
    <source>
        <dbReference type="SAM" id="Phobius"/>
    </source>
</evidence>
<evidence type="ECO:0000313" key="2">
    <source>
        <dbReference type="EMBL" id="GAA1976722.1"/>
    </source>
</evidence>
<keyword evidence="3" id="KW-1185">Reference proteome</keyword>
<name>A0ABN2RXH5_9MICO</name>
<protein>
    <submittedName>
        <fullName evidence="2">Uncharacterized protein</fullName>
    </submittedName>
</protein>
<gene>
    <name evidence="2" type="ORF">GCM10009817_16280</name>
</gene>
<evidence type="ECO:0000313" key="3">
    <source>
        <dbReference type="Proteomes" id="UP001500013"/>
    </source>
</evidence>
<keyword evidence="1" id="KW-0812">Transmembrane</keyword>
<accession>A0ABN2RXH5</accession>